<dbReference type="AlphaFoldDB" id="J7L3M3"/>
<dbReference type="STRING" id="1205910.B005_4478"/>
<evidence type="ECO:0000313" key="2">
    <source>
        <dbReference type="EMBL" id="AFR08248.1"/>
    </source>
</evidence>
<dbReference type="EMBL" id="CP003788">
    <property type="protein sequence ID" value="AFR08248.1"/>
    <property type="molecule type" value="Genomic_DNA"/>
</dbReference>
<dbReference type="KEGG" id="nal:B005_4478"/>
<dbReference type="HOGENOM" id="CLU_3254770_0_0_11"/>
<accession>J7L3M3</accession>
<protein>
    <submittedName>
        <fullName evidence="2">Uncharacterized protein</fullName>
    </submittedName>
</protein>
<evidence type="ECO:0000256" key="1">
    <source>
        <dbReference type="SAM" id="MobiDB-lite"/>
    </source>
</evidence>
<reference evidence="3" key="2">
    <citation type="submission" date="2012-08" db="EMBL/GenBank/DDBJ databases">
        <title>Whole-genome sequence of Nocardiopsis alba strain ATCC BAA-2165 associated with honeybees.</title>
        <authorList>
            <person name="Qiao J."/>
            <person name="Chen L."/>
            <person name="Li Y."/>
            <person name="Wang J."/>
            <person name="Zhang W."/>
            <person name="Chen S."/>
        </authorList>
    </citation>
    <scope>NUCLEOTIDE SEQUENCE [LARGE SCALE GENOMIC DNA]</scope>
    <source>
        <strain evidence="3">ATCC BAA-2165 / BE74</strain>
    </source>
</reference>
<dbReference type="Proteomes" id="UP000003779">
    <property type="component" value="Chromosome"/>
</dbReference>
<name>J7L3M3_NOCAA</name>
<reference evidence="2 3" key="1">
    <citation type="journal article" date="2012" name="J. Bacteriol.">
        <title>Whole-Genome Sequence of Nocardiopsis alba Strain ATCC BAA-2165, Associated with Honeybees.</title>
        <authorList>
            <person name="Qiao J."/>
            <person name="Chen L."/>
            <person name="Li Y."/>
            <person name="Wang J."/>
            <person name="Zhang W."/>
            <person name="Chen S."/>
        </authorList>
    </citation>
    <scope>NUCLEOTIDE SEQUENCE [LARGE SCALE GENOMIC DNA]</scope>
    <source>
        <strain evidence="3">ATCC BAA-2165 / BE74</strain>
    </source>
</reference>
<gene>
    <name evidence="2" type="ordered locus">B005_4478</name>
</gene>
<organism evidence="2 3">
    <name type="scientific">Nocardiopsis alba (strain ATCC BAA-2165 / BE74)</name>
    <dbReference type="NCBI Taxonomy" id="1205910"/>
    <lineage>
        <taxon>Bacteria</taxon>
        <taxon>Bacillati</taxon>
        <taxon>Actinomycetota</taxon>
        <taxon>Actinomycetes</taxon>
        <taxon>Streptosporangiales</taxon>
        <taxon>Nocardiopsidaceae</taxon>
        <taxon>Nocardiopsis</taxon>
    </lineage>
</organism>
<evidence type="ECO:0000313" key="3">
    <source>
        <dbReference type="Proteomes" id="UP000003779"/>
    </source>
</evidence>
<feature type="region of interest" description="Disordered" evidence="1">
    <location>
        <begin position="1"/>
        <end position="42"/>
    </location>
</feature>
<sequence length="42" mass="3999">MFSHGGGIAENGVARRNRTAGTGGSGIDGGLDRGDVGARAAG</sequence>
<proteinExistence type="predicted"/>